<evidence type="ECO:0000313" key="2">
    <source>
        <dbReference type="Proteomes" id="UP001149860"/>
    </source>
</evidence>
<accession>A0ACD5DHI8</accession>
<organism evidence="1 2">
    <name type="scientific">Lentilactobacillus terminaliae</name>
    <dbReference type="NCBI Taxonomy" id="3003483"/>
    <lineage>
        <taxon>Bacteria</taxon>
        <taxon>Bacillati</taxon>
        <taxon>Bacillota</taxon>
        <taxon>Bacilli</taxon>
        <taxon>Lactobacillales</taxon>
        <taxon>Lactobacillaceae</taxon>
        <taxon>Lentilactobacillus</taxon>
    </lineage>
</organism>
<proteinExistence type="predicted"/>
<evidence type="ECO:0000313" key="1">
    <source>
        <dbReference type="EMBL" id="XFD40633.1"/>
    </source>
</evidence>
<dbReference type="Proteomes" id="UP001149860">
    <property type="component" value="Chromosome"/>
</dbReference>
<keyword evidence="2" id="KW-1185">Reference proteome</keyword>
<name>A0ACD5DHI8_9LACO</name>
<sequence>MKEARINNGLSQNDVATILHISRQAVSKWERGVVYPDLDNLIKLSDIYKISVDDLLRENNEGLKSRIEENNTEIKDSLEKSKRVNTQFYQNNIEGLMLIAISILSTLIPPLGLVIPAYVIWRNTKYNSLYKTIMFVSVIAILVSALSCYAIISDNWIHPANTTVYRIK</sequence>
<gene>
    <name evidence="1" type="ORF">O0236_000905</name>
</gene>
<protein>
    <submittedName>
        <fullName evidence="1">Helix-turn-helix domain-containing protein</fullName>
    </submittedName>
</protein>
<reference evidence="1" key="1">
    <citation type="submission" date="2024-08" db="EMBL/GenBank/DDBJ databases">
        <title>Lentilactobacillus sp. nov., isolated from tree bark.</title>
        <authorList>
            <person name="Phuengjayaem S."/>
            <person name="Tanasupawat S."/>
        </authorList>
    </citation>
    <scope>NUCLEOTIDE SEQUENCE</scope>
    <source>
        <strain evidence="1">SPB1-3</strain>
    </source>
</reference>
<dbReference type="EMBL" id="CP168151">
    <property type="protein sequence ID" value="XFD40633.1"/>
    <property type="molecule type" value="Genomic_DNA"/>
</dbReference>